<evidence type="ECO:0000256" key="5">
    <source>
        <dbReference type="ARBA" id="ARBA00023136"/>
    </source>
</evidence>
<dbReference type="SUPFAM" id="SSF52058">
    <property type="entry name" value="L domain-like"/>
    <property type="match status" value="1"/>
</dbReference>
<keyword evidence="3 9" id="KW-0732">Signal</keyword>
<organism evidence="10 11">
    <name type="scientific">Durusdinium trenchii</name>
    <dbReference type="NCBI Taxonomy" id="1381693"/>
    <lineage>
        <taxon>Eukaryota</taxon>
        <taxon>Sar</taxon>
        <taxon>Alveolata</taxon>
        <taxon>Dinophyceae</taxon>
        <taxon>Suessiales</taxon>
        <taxon>Symbiodiniaceae</taxon>
        <taxon>Durusdinium</taxon>
    </lineage>
</organism>
<feature type="transmembrane region" description="Helical" evidence="8">
    <location>
        <begin position="716"/>
        <end position="736"/>
    </location>
</feature>
<comment type="subcellular location">
    <subcellularLocation>
        <location evidence="1">Membrane</location>
    </subcellularLocation>
</comment>
<name>A0ABP0IDZ3_9DINO</name>
<feature type="chain" id="PRO_5045393784" evidence="9">
    <location>
        <begin position="18"/>
        <end position="1214"/>
    </location>
</feature>
<protein>
    <submittedName>
        <fullName evidence="10">Internalin-A</fullName>
    </submittedName>
</protein>
<dbReference type="InterPro" id="IPR046956">
    <property type="entry name" value="RLP23-like"/>
</dbReference>
<keyword evidence="5 8" id="KW-0472">Membrane</keyword>
<dbReference type="PANTHER" id="PTHR48063:SF35">
    <property type="entry name" value="RECEPTOR-LIKE PROTEIN 12"/>
    <property type="match status" value="1"/>
</dbReference>
<feature type="compositionally biased region" description="Basic and acidic residues" evidence="7">
    <location>
        <begin position="1124"/>
        <end position="1146"/>
    </location>
</feature>
<dbReference type="InterPro" id="IPR032675">
    <property type="entry name" value="LRR_dom_sf"/>
</dbReference>
<keyword evidence="6" id="KW-0325">Glycoprotein</keyword>
<accession>A0ABP0IDZ3</accession>
<evidence type="ECO:0000313" key="10">
    <source>
        <dbReference type="EMBL" id="CAK8999504.1"/>
    </source>
</evidence>
<evidence type="ECO:0000256" key="9">
    <source>
        <dbReference type="SAM" id="SignalP"/>
    </source>
</evidence>
<evidence type="ECO:0000256" key="8">
    <source>
        <dbReference type="SAM" id="Phobius"/>
    </source>
</evidence>
<reference evidence="10 11" key="1">
    <citation type="submission" date="2024-02" db="EMBL/GenBank/DDBJ databases">
        <authorList>
            <person name="Chen Y."/>
            <person name="Shah S."/>
            <person name="Dougan E. K."/>
            <person name="Thang M."/>
            <person name="Chan C."/>
        </authorList>
    </citation>
    <scope>NUCLEOTIDE SEQUENCE [LARGE SCALE GENOMIC DNA]</scope>
</reference>
<keyword evidence="4 8" id="KW-1133">Transmembrane helix</keyword>
<dbReference type="Gene3D" id="3.80.10.10">
    <property type="entry name" value="Ribonuclease Inhibitor"/>
    <property type="match status" value="2"/>
</dbReference>
<evidence type="ECO:0000256" key="1">
    <source>
        <dbReference type="ARBA" id="ARBA00004370"/>
    </source>
</evidence>
<evidence type="ECO:0000256" key="3">
    <source>
        <dbReference type="ARBA" id="ARBA00022729"/>
    </source>
</evidence>
<evidence type="ECO:0000256" key="2">
    <source>
        <dbReference type="ARBA" id="ARBA00022692"/>
    </source>
</evidence>
<feature type="region of interest" description="Disordered" evidence="7">
    <location>
        <begin position="1192"/>
        <end position="1214"/>
    </location>
</feature>
<feature type="compositionally biased region" description="Basic and acidic residues" evidence="7">
    <location>
        <begin position="1201"/>
        <end position="1214"/>
    </location>
</feature>
<sequence>MTIRGRILLLVWIGSLAYRPEYDFQHALQPLQAGTGDGKSSVSLQQRDEDNNALATAKHVTDASKDAELPDVHAKEKEAIAQLAKLWGYEPKSIPECWKAKETLEILHVDKGFDVTCQNGSIVMMGIKRASQARAQVRLSDLNAPIRDLQRLRALVLDGSHITGRLQELKDWDLFDRLERLHMRWCNIDGELKHFNNFTNLKYLKLSGHKIQGSLEQLEEDFWKNIIILDLRSTSVTGDVSSENLKASKLKGLWLQNTNITGDVMNILSQSPDMKYLHLQKTQVHGYMVHPRDFKKDVNRRLVPTAKTEAQDSELQEVLAGQKLLELVLYNTAVQFDIKPPFDQAPFPELAKLDVTGCNLSMDVWDFLFPFANTSYKLAEVRAAKCDLYGTVEGVFAAKNRPMRWQVSVLDLSQNNITRLLGKPRPCWVDLSNNSNLNEINPDYFKDTTFLDIRNTSYNGDEEEIWNYIEKEELTGGLWKCAGVRPKKPNGNGISRGRVLVTPDTFAAKRLCSCMNKNMVKVVKEKPCCGCKKGMVALNVSNTSDWCYSCFGPGCDLETTCFTDDADKQCANGYTGSLCASCKPGWRSKGFAQCETCKSQETQPRAPVICLVTMGALLLAGLSLWKYVWRPPERNTATEQGKRLLELLEQLLLVLSYCQLLYAILSVHWRASTNEGEQNEGVKFSIVELVLFDFGWLVDVLSVQCLLGYKDGRNFEVLVSIFALPALGVAALILGLCKWRSPFYGLKYAIAITSIAFQTAILRTIENQFLCQARSKMGFLLEEGAFLRPRPFIACGVSNVIDPLRYRLCAALAINGALIPGGLCLLGVYITRQIQGVQGLLSSINPVIQCDASNPDTVTLHFATVQVAAEKLPLSREDLGVYVDLPSQAMWIHAAAYVVCIAESIGSTHLEVVEADFSTKVPEAEVKKKSLDVLKLKLTKDAHFKEFSGKSQQIVLQEARAHAQRLSKRLLYRAIAKRVTTGPIWVGVRNSFHRFADKDPLICEGLQKFFLLAMARMCAGAEDPVDQMHWIAAALAATTSGIVIAKPFGSKSRNDLATVCFGALSCTAGLLCINGFSVLQFVPSVVVALFFLHLQLMPGDIMLQTHWLQAEMREQLGVSEDQPDEMKDTKEDNENGKTRDHKERMPTELPLELPLQTSEWNAGCPAWCSELVMQYRGLTRAVWHRRRSSSLALLDPGNHPDSSEQAERIRNGRS</sequence>
<dbReference type="EMBL" id="CAXAMM010003335">
    <property type="protein sequence ID" value="CAK8999504.1"/>
    <property type="molecule type" value="Genomic_DNA"/>
</dbReference>
<dbReference type="PANTHER" id="PTHR48063">
    <property type="entry name" value="LRR RECEPTOR-LIKE KINASE"/>
    <property type="match status" value="1"/>
</dbReference>
<proteinExistence type="predicted"/>
<keyword evidence="11" id="KW-1185">Reference proteome</keyword>
<keyword evidence="2 8" id="KW-0812">Transmembrane</keyword>
<evidence type="ECO:0000313" key="11">
    <source>
        <dbReference type="Proteomes" id="UP001642464"/>
    </source>
</evidence>
<evidence type="ECO:0000256" key="6">
    <source>
        <dbReference type="ARBA" id="ARBA00023180"/>
    </source>
</evidence>
<gene>
    <name evidence="10" type="ORF">SCF082_LOCUS6084</name>
</gene>
<evidence type="ECO:0000256" key="7">
    <source>
        <dbReference type="SAM" id="MobiDB-lite"/>
    </source>
</evidence>
<feature type="signal peptide" evidence="9">
    <location>
        <begin position="1"/>
        <end position="17"/>
    </location>
</feature>
<evidence type="ECO:0000256" key="4">
    <source>
        <dbReference type="ARBA" id="ARBA00022989"/>
    </source>
</evidence>
<feature type="region of interest" description="Disordered" evidence="7">
    <location>
        <begin position="1117"/>
        <end position="1146"/>
    </location>
</feature>
<feature type="transmembrane region" description="Helical" evidence="8">
    <location>
        <begin position="748"/>
        <end position="765"/>
    </location>
</feature>
<comment type="caution">
    <text evidence="10">The sequence shown here is derived from an EMBL/GenBank/DDBJ whole genome shotgun (WGS) entry which is preliminary data.</text>
</comment>
<dbReference type="Proteomes" id="UP001642464">
    <property type="component" value="Unassembled WGS sequence"/>
</dbReference>
<feature type="transmembrane region" description="Helical" evidence="8">
    <location>
        <begin position="808"/>
        <end position="830"/>
    </location>
</feature>